<feature type="domain" description="Sushi" evidence="6">
    <location>
        <begin position="441"/>
        <end position="501"/>
    </location>
</feature>
<evidence type="ECO:0000256" key="3">
    <source>
        <dbReference type="PROSITE-ProRule" id="PRU00302"/>
    </source>
</evidence>
<organism evidence="7 8">
    <name type="scientific">Batillaria attramentaria</name>
    <dbReference type="NCBI Taxonomy" id="370345"/>
    <lineage>
        <taxon>Eukaryota</taxon>
        <taxon>Metazoa</taxon>
        <taxon>Spiralia</taxon>
        <taxon>Lophotrochozoa</taxon>
        <taxon>Mollusca</taxon>
        <taxon>Gastropoda</taxon>
        <taxon>Caenogastropoda</taxon>
        <taxon>Sorbeoconcha</taxon>
        <taxon>Cerithioidea</taxon>
        <taxon>Batillariidae</taxon>
        <taxon>Batillaria</taxon>
    </lineage>
</organism>
<feature type="domain" description="C-type lectin" evidence="5">
    <location>
        <begin position="311"/>
        <end position="415"/>
    </location>
</feature>
<dbReference type="InterPro" id="IPR016187">
    <property type="entry name" value="CTDL_fold"/>
</dbReference>
<evidence type="ECO:0000313" key="8">
    <source>
        <dbReference type="Proteomes" id="UP001519460"/>
    </source>
</evidence>
<dbReference type="InterPro" id="IPR016186">
    <property type="entry name" value="C-type_lectin-like/link_sf"/>
</dbReference>
<feature type="chain" id="PRO_5044788135" description="C-type lectin" evidence="4">
    <location>
        <begin position="22"/>
        <end position="501"/>
    </location>
</feature>
<evidence type="ECO:0000256" key="2">
    <source>
        <dbReference type="ARBA" id="ARBA00023157"/>
    </source>
</evidence>
<gene>
    <name evidence="7" type="ORF">BaRGS_00011423</name>
</gene>
<dbReference type="PANTHER" id="PTHR45710">
    <property type="entry name" value="C-TYPE LECTIN DOMAIN-CONTAINING PROTEIN 180"/>
    <property type="match status" value="1"/>
</dbReference>
<keyword evidence="8" id="KW-1185">Reference proteome</keyword>
<feature type="domain" description="C-type lectin" evidence="5">
    <location>
        <begin position="126"/>
        <end position="249"/>
    </location>
</feature>
<dbReference type="CDD" id="cd00037">
    <property type="entry name" value="CLECT"/>
    <property type="match status" value="2"/>
</dbReference>
<protein>
    <recommendedName>
        <fullName evidence="9">C-type lectin</fullName>
    </recommendedName>
</protein>
<dbReference type="Gene3D" id="2.10.70.10">
    <property type="entry name" value="Complement Module, domain 1"/>
    <property type="match status" value="1"/>
</dbReference>
<evidence type="ECO:0008006" key="9">
    <source>
        <dbReference type="Google" id="ProtNLM"/>
    </source>
</evidence>
<keyword evidence="1 4" id="KW-0732">Signal</keyword>
<reference evidence="7 8" key="1">
    <citation type="journal article" date="2023" name="Sci. Data">
        <title>Genome assembly of the Korean intertidal mud-creeper Batillaria attramentaria.</title>
        <authorList>
            <person name="Patra A.K."/>
            <person name="Ho P.T."/>
            <person name="Jun S."/>
            <person name="Lee S.J."/>
            <person name="Kim Y."/>
            <person name="Won Y.J."/>
        </authorList>
    </citation>
    <scope>NUCLEOTIDE SEQUENCE [LARGE SCALE GENOMIC DNA]</scope>
    <source>
        <strain evidence="7">Wonlab-2016</strain>
    </source>
</reference>
<feature type="signal peptide" evidence="4">
    <location>
        <begin position="1"/>
        <end position="21"/>
    </location>
</feature>
<keyword evidence="3" id="KW-0768">Sushi</keyword>
<dbReference type="PROSITE" id="PS50041">
    <property type="entry name" value="C_TYPE_LECTIN_2"/>
    <property type="match status" value="2"/>
</dbReference>
<accession>A0ABD0LEC9</accession>
<keyword evidence="2" id="KW-1015">Disulfide bond</keyword>
<comment type="caution">
    <text evidence="7">The sequence shown here is derived from an EMBL/GenBank/DDBJ whole genome shotgun (WGS) entry which is preliminary data.</text>
</comment>
<dbReference type="PANTHER" id="PTHR45710:SF26">
    <property type="entry name" value="RH26557P"/>
    <property type="match status" value="1"/>
</dbReference>
<dbReference type="SUPFAM" id="SSF56436">
    <property type="entry name" value="C-type lectin-like"/>
    <property type="match status" value="2"/>
</dbReference>
<dbReference type="SMART" id="SM00032">
    <property type="entry name" value="CCP"/>
    <property type="match status" value="1"/>
</dbReference>
<dbReference type="AlphaFoldDB" id="A0ABD0LEC9"/>
<evidence type="ECO:0000256" key="1">
    <source>
        <dbReference type="ARBA" id="ARBA00022729"/>
    </source>
</evidence>
<dbReference type="Gene3D" id="3.10.100.10">
    <property type="entry name" value="Mannose-Binding Protein A, subunit A"/>
    <property type="match status" value="2"/>
</dbReference>
<dbReference type="Pfam" id="PF00084">
    <property type="entry name" value="Sushi"/>
    <property type="match status" value="1"/>
</dbReference>
<sequence>MPKNLQFPFSCLLVLYVTCESAFLSRSFTLALDIKLENNRNNTIFADHLLWSFESSSLLHCAKECAENEECLAFSHWKNASESLLTCRGHTAPSGFLSIGEDAQGARLYSVVGRAEPVSAADFVMFSDQAKKGWNPAREHCESMGMTLATLDQEANDYLAGVAYQDWYKTHANSDFWVGLFDASILDQTSAASGYRWVDDCSSLADSSWVGWESGSPQSTNDHLCVCAAKDSVEWRTMMCDLPLQFLCQKPKSVCDNVALGYDAVNRIHRSPCFSFQFALTSMPEETGPLIPEVWCPADNVPSSAADFVMFSDQAKKGWNPAKQHCESVGMTLATLDQPATAYLASLRLLDWKTDFWMGLFDATITDQTSAPIGYRWVDDCSSLADSSWVGWASAACDNVDLGYDAVNKIYRSPCFSFQFDMTVMADDAGSTTPAVSCPAITCPSPPSVSETQYSPVKVTYYVNDEVTYYCNSEQEGGGDGLRVCKIGGTWVQQNPDPNCA</sequence>
<dbReference type="PROSITE" id="PS50923">
    <property type="entry name" value="SUSHI"/>
    <property type="match status" value="1"/>
</dbReference>
<dbReference type="InterPro" id="IPR035976">
    <property type="entry name" value="Sushi/SCR/CCP_sf"/>
</dbReference>
<evidence type="ECO:0000256" key="4">
    <source>
        <dbReference type="SAM" id="SignalP"/>
    </source>
</evidence>
<evidence type="ECO:0000259" key="5">
    <source>
        <dbReference type="PROSITE" id="PS50041"/>
    </source>
</evidence>
<dbReference type="Proteomes" id="UP001519460">
    <property type="component" value="Unassembled WGS sequence"/>
</dbReference>
<dbReference type="CDD" id="cd00033">
    <property type="entry name" value="CCP"/>
    <property type="match status" value="1"/>
</dbReference>
<evidence type="ECO:0000313" key="7">
    <source>
        <dbReference type="EMBL" id="KAK7497379.1"/>
    </source>
</evidence>
<dbReference type="SUPFAM" id="SSF57535">
    <property type="entry name" value="Complement control module/SCR domain"/>
    <property type="match status" value="1"/>
</dbReference>
<dbReference type="InterPro" id="IPR001304">
    <property type="entry name" value="C-type_lectin-like"/>
</dbReference>
<dbReference type="InterPro" id="IPR050828">
    <property type="entry name" value="C-type_lectin/matrix_domain"/>
</dbReference>
<dbReference type="InterPro" id="IPR000436">
    <property type="entry name" value="Sushi_SCR_CCP_dom"/>
</dbReference>
<dbReference type="EMBL" id="JACVVK020000059">
    <property type="protein sequence ID" value="KAK7497379.1"/>
    <property type="molecule type" value="Genomic_DNA"/>
</dbReference>
<proteinExistence type="predicted"/>
<evidence type="ECO:0000259" key="6">
    <source>
        <dbReference type="PROSITE" id="PS50923"/>
    </source>
</evidence>
<dbReference type="SMART" id="SM00034">
    <property type="entry name" value="CLECT"/>
    <property type="match status" value="1"/>
</dbReference>
<name>A0ABD0LEC9_9CAEN</name>
<dbReference type="Pfam" id="PF00059">
    <property type="entry name" value="Lectin_C"/>
    <property type="match status" value="1"/>
</dbReference>
<comment type="caution">
    <text evidence="3">Lacks conserved residue(s) required for the propagation of feature annotation.</text>
</comment>